<dbReference type="InterPro" id="IPR036291">
    <property type="entry name" value="NAD(P)-bd_dom_sf"/>
</dbReference>
<dbReference type="OrthoDB" id="294295at2759"/>
<gene>
    <name evidence="4" type="ORF">DL89DRAFT_725</name>
</gene>
<dbReference type="GeneID" id="63808661"/>
<dbReference type="InterPro" id="IPR052178">
    <property type="entry name" value="Sec_Metab_Biosynth_SDR"/>
</dbReference>
<dbReference type="STRING" id="61395.A0A1Y1WJP2"/>
<dbReference type="Gene3D" id="3.40.50.720">
    <property type="entry name" value="NAD(P)-binding Rossmann-like Domain"/>
    <property type="match status" value="1"/>
</dbReference>
<accession>A0A1Y1WJP2</accession>
<proteinExistence type="inferred from homology"/>
<dbReference type="Proteomes" id="UP000193922">
    <property type="component" value="Unassembled WGS sequence"/>
</dbReference>
<dbReference type="PROSITE" id="PS00061">
    <property type="entry name" value="ADH_SHORT"/>
    <property type="match status" value="1"/>
</dbReference>
<dbReference type="AlphaFoldDB" id="A0A1Y1WJP2"/>
<keyword evidence="5" id="KW-1185">Reference proteome</keyword>
<keyword evidence="2" id="KW-0521">NADP</keyword>
<evidence type="ECO:0000313" key="5">
    <source>
        <dbReference type="Proteomes" id="UP000193922"/>
    </source>
</evidence>
<evidence type="ECO:0000256" key="3">
    <source>
        <dbReference type="ARBA" id="ARBA00023002"/>
    </source>
</evidence>
<comment type="similarity">
    <text evidence="1">Belongs to the short-chain dehydrogenases/reductases (SDR) family.</text>
</comment>
<dbReference type="PRINTS" id="PR00080">
    <property type="entry name" value="SDRFAMILY"/>
</dbReference>
<keyword evidence="3" id="KW-0560">Oxidoreductase</keyword>
<dbReference type="FunFam" id="3.40.50.720:FF:000084">
    <property type="entry name" value="Short-chain dehydrogenase reductase"/>
    <property type="match status" value="1"/>
</dbReference>
<comment type="caution">
    <text evidence="4">The sequence shown here is derived from an EMBL/GenBank/DDBJ whole genome shotgun (WGS) entry which is preliminary data.</text>
</comment>
<reference evidence="4 5" key="1">
    <citation type="submission" date="2016-07" db="EMBL/GenBank/DDBJ databases">
        <title>Pervasive Adenine N6-methylation of Active Genes in Fungi.</title>
        <authorList>
            <consortium name="DOE Joint Genome Institute"/>
            <person name="Mondo S.J."/>
            <person name="Dannebaum R.O."/>
            <person name="Kuo R.C."/>
            <person name="Labutti K."/>
            <person name="Haridas S."/>
            <person name="Kuo A."/>
            <person name="Salamov A."/>
            <person name="Ahrendt S.R."/>
            <person name="Lipzen A."/>
            <person name="Sullivan W."/>
            <person name="Andreopoulos W.B."/>
            <person name="Clum A."/>
            <person name="Lindquist E."/>
            <person name="Daum C."/>
            <person name="Ramamoorthy G.K."/>
            <person name="Gryganskyi A."/>
            <person name="Culley D."/>
            <person name="Magnuson J.K."/>
            <person name="James T.Y."/>
            <person name="O'Malley M.A."/>
            <person name="Stajich J.E."/>
            <person name="Spatafora J.W."/>
            <person name="Visel A."/>
            <person name="Grigoriev I.V."/>
        </authorList>
    </citation>
    <scope>NUCLEOTIDE SEQUENCE [LARGE SCALE GENOMIC DNA]</scope>
    <source>
        <strain evidence="4 5">ATCC 12442</strain>
    </source>
</reference>
<name>A0A1Y1WJP2_9FUNG</name>
<evidence type="ECO:0000313" key="4">
    <source>
        <dbReference type="EMBL" id="ORX73575.1"/>
    </source>
</evidence>
<dbReference type="PANTHER" id="PTHR43618">
    <property type="entry name" value="7-ALPHA-HYDROXYSTEROID DEHYDROGENASE"/>
    <property type="match status" value="1"/>
</dbReference>
<sequence>MDIATLFGVKGKTIVITGGSSGIGLYMAEGLVANGANVYITSRQEKYLKDESERLTAEGPGTCSYVVCDLVDYEQVQALATKMAELAPGGIDVLVNNAGRYTNGDIETMPDQGFGNDLLLNLQRPFTVTQALLPLLKKTASAENPARVINVASISGNHVLLGTTYSYNASKAGLIHLTSDMAYKLAADHINVNSISPGMFPSRMLREPPADANPLPNKVQDYWKNNTLTIQEMVPLGRTGSEQDIAGAIIYLASRASAYVSGINLVVDGGYLSKPI</sequence>
<dbReference type="PRINTS" id="PR00081">
    <property type="entry name" value="GDHRDH"/>
</dbReference>
<protein>
    <submittedName>
        <fullName evidence="4">NAD-P-binding protein</fullName>
    </submittedName>
</protein>
<evidence type="ECO:0000256" key="1">
    <source>
        <dbReference type="ARBA" id="ARBA00006484"/>
    </source>
</evidence>
<organism evidence="4 5">
    <name type="scientific">Linderina pennispora</name>
    <dbReference type="NCBI Taxonomy" id="61395"/>
    <lineage>
        <taxon>Eukaryota</taxon>
        <taxon>Fungi</taxon>
        <taxon>Fungi incertae sedis</taxon>
        <taxon>Zoopagomycota</taxon>
        <taxon>Kickxellomycotina</taxon>
        <taxon>Kickxellomycetes</taxon>
        <taxon>Kickxellales</taxon>
        <taxon>Kickxellaceae</taxon>
        <taxon>Linderina</taxon>
    </lineage>
</organism>
<dbReference type="RefSeq" id="XP_040746786.1">
    <property type="nucleotide sequence ID" value="XM_040892013.1"/>
</dbReference>
<evidence type="ECO:0000256" key="2">
    <source>
        <dbReference type="ARBA" id="ARBA00022857"/>
    </source>
</evidence>
<dbReference type="GO" id="GO:0016491">
    <property type="term" value="F:oxidoreductase activity"/>
    <property type="evidence" value="ECO:0007669"/>
    <property type="project" value="UniProtKB-KW"/>
</dbReference>
<dbReference type="InterPro" id="IPR002347">
    <property type="entry name" value="SDR_fam"/>
</dbReference>
<dbReference type="Pfam" id="PF13561">
    <property type="entry name" value="adh_short_C2"/>
    <property type="match status" value="1"/>
</dbReference>
<dbReference type="SUPFAM" id="SSF51735">
    <property type="entry name" value="NAD(P)-binding Rossmann-fold domains"/>
    <property type="match status" value="1"/>
</dbReference>
<dbReference type="InterPro" id="IPR020904">
    <property type="entry name" value="Sc_DH/Rdtase_CS"/>
</dbReference>
<dbReference type="EMBL" id="MCFD01000001">
    <property type="protein sequence ID" value="ORX73575.1"/>
    <property type="molecule type" value="Genomic_DNA"/>
</dbReference>
<dbReference type="PANTHER" id="PTHR43618:SF8">
    <property type="entry name" value="7ALPHA-HYDROXYSTEROID DEHYDROGENASE"/>
    <property type="match status" value="1"/>
</dbReference>